<dbReference type="NCBIfam" id="NF007955">
    <property type="entry name" value="PRK10674.1"/>
    <property type="match status" value="1"/>
</dbReference>
<keyword evidence="11" id="KW-0456">Lyase</keyword>
<keyword evidence="8" id="KW-0175">Coiled coil</keyword>
<organism evidence="11 12">
    <name type="scientific">Corallincola platygyrae</name>
    <dbReference type="NCBI Taxonomy" id="1193278"/>
    <lineage>
        <taxon>Bacteria</taxon>
        <taxon>Pseudomonadati</taxon>
        <taxon>Pseudomonadota</taxon>
        <taxon>Gammaproteobacteria</taxon>
        <taxon>Alteromonadales</taxon>
        <taxon>Psychromonadaceae</taxon>
        <taxon>Corallincola</taxon>
    </lineage>
</organism>
<dbReference type="Gene3D" id="3.40.50.620">
    <property type="entry name" value="HUPs"/>
    <property type="match status" value="1"/>
</dbReference>
<dbReference type="PROSITE" id="PS51645">
    <property type="entry name" value="PHR_CRY_ALPHA_BETA"/>
    <property type="match status" value="1"/>
</dbReference>
<dbReference type="Pfam" id="PF00875">
    <property type="entry name" value="DNA_photolyase"/>
    <property type="match status" value="1"/>
</dbReference>
<dbReference type="InterPro" id="IPR014729">
    <property type="entry name" value="Rossmann-like_a/b/a_fold"/>
</dbReference>
<keyword evidence="4 7" id="KW-0285">Flavoprotein</keyword>
<dbReference type="PANTHER" id="PTHR11455">
    <property type="entry name" value="CRYPTOCHROME"/>
    <property type="match status" value="1"/>
</dbReference>
<evidence type="ECO:0000256" key="3">
    <source>
        <dbReference type="ARBA" id="ARBA00005862"/>
    </source>
</evidence>
<evidence type="ECO:0000256" key="9">
    <source>
        <dbReference type="SAM" id="MobiDB-lite"/>
    </source>
</evidence>
<gene>
    <name evidence="11" type="primary">phrB</name>
    <name evidence="11" type="ORF">ACFSJ3_07185</name>
</gene>
<dbReference type="PROSITE" id="PS00394">
    <property type="entry name" value="DNA_PHOTOLYASES_1_1"/>
    <property type="match status" value="1"/>
</dbReference>
<comment type="caution">
    <text evidence="11">The sequence shown here is derived from an EMBL/GenBank/DDBJ whole genome shotgun (WGS) entry which is preliminary data.</text>
</comment>
<evidence type="ECO:0000313" key="12">
    <source>
        <dbReference type="Proteomes" id="UP001597380"/>
    </source>
</evidence>
<reference evidence="12" key="1">
    <citation type="journal article" date="2019" name="Int. J. Syst. Evol. Microbiol.">
        <title>The Global Catalogue of Microorganisms (GCM) 10K type strain sequencing project: providing services to taxonomists for standard genome sequencing and annotation.</title>
        <authorList>
            <consortium name="The Broad Institute Genomics Platform"/>
            <consortium name="The Broad Institute Genome Sequencing Center for Infectious Disease"/>
            <person name="Wu L."/>
            <person name="Ma J."/>
        </authorList>
    </citation>
    <scope>NUCLEOTIDE SEQUENCE [LARGE SCALE GENOMIC DNA]</scope>
    <source>
        <strain evidence="12">CGMCC 1.10992</strain>
    </source>
</reference>
<dbReference type="EMBL" id="JBHUHT010000009">
    <property type="protein sequence ID" value="MFD2095764.1"/>
    <property type="molecule type" value="Genomic_DNA"/>
</dbReference>
<comment type="cofactor">
    <cofactor evidence="2">
        <name>FAD</name>
        <dbReference type="ChEBI" id="CHEBI:57692"/>
    </cofactor>
</comment>
<dbReference type="PRINTS" id="PR00147">
    <property type="entry name" value="DNAPHOTLYASE"/>
</dbReference>
<comment type="similarity">
    <text evidence="3">Belongs to the DNA photolyase class-1 family.</text>
</comment>
<dbReference type="Gene3D" id="1.25.40.80">
    <property type="match status" value="1"/>
</dbReference>
<dbReference type="GO" id="GO:0003904">
    <property type="term" value="F:deoxyribodipyrimidine photo-lyase activity"/>
    <property type="evidence" value="ECO:0007669"/>
    <property type="project" value="UniProtKB-EC"/>
</dbReference>
<evidence type="ECO:0000256" key="8">
    <source>
        <dbReference type="SAM" id="Coils"/>
    </source>
</evidence>
<keyword evidence="5 7" id="KW-0274">FAD</keyword>
<protein>
    <submittedName>
        <fullName evidence="11">Deoxyribodipyrimidine photo-lyase</fullName>
        <ecNumber evidence="11">4.1.99.3</ecNumber>
    </submittedName>
</protein>
<evidence type="ECO:0000259" key="10">
    <source>
        <dbReference type="PROSITE" id="PS51645"/>
    </source>
</evidence>
<dbReference type="Proteomes" id="UP001597380">
    <property type="component" value="Unassembled WGS sequence"/>
</dbReference>
<dbReference type="SUPFAM" id="SSF48173">
    <property type="entry name" value="Cryptochrome/photolyase FAD-binding domain"/>
    <property type="match status" value="1"/>
</dbReference>
<dbReference type="PROSITE" id="PS00691">
    <property type="entry name" value="DNA_PHOTOLYASES_1_2"/>
    <property type="match status" value="1"/>
</dbReference>
<evidence type="ECO:0000256" key="5">
    <source>
        <dbReference type="ARBA" id="ARBA00022827"/>
    </source>
</evidence>
<dbReference type="InterPro" id="IPR036134">
    <property type="entry name" value="Crypto/Photolyase_FAD-like_sf"/>
</dbReference>
<dbReference type="RefSeq" id="WP_345340166.1">
    <property type="nucleotide sequence ID" value="NZ_BAABLI010000014.1"/>
</dbReference>
<evidence type="ECO:0000256" key="4">
    <source>
        <dbReference type="ARBA" id="ARBA00022630"/>
    </source>
</evidence>
<feature type="coiled-coil region" evidence="8">
    <location>
        <begin position="51"/>
        <end position="78"/>
    </location>
</feature>
<dbReference type="EC" id="4.1.99.3" evidence="11"/>
<sequence length="468" mass="53678">MAKLVWFRDDLRVLDNPALYAACNNSGESVYAVFLVSGTQWKKHDWADIKIDLIKRRIKRLSEELASLNIQLLVLDAASFEDVPHLLVQVCKELDVSDVYFNSEVGVNEHRRDSLVEDTLRDEEIAARVFENRAIYPPGSILTGKGLPFTVFTPFKKAWLRKFQLEGLECLGRPQPQAVSQPTQEFPQAAWPNSTSDSSHWPVDERSILDKLREFAEKSLHDYGEDRDFPAIDGTSHLSPYLTIGAISARQCISRLLFNAQGDFHALSPGAQTWLSELIWRDFYRHLMVAYPKLSMHYNFKEGLASLEWNDDENMFEAWKNGQTGYPLVDAGMRQLNSTGWMHNRVRMVVASFLTKHLLIDWRKGEQYFMRKLIDGDFAANNGGWQWAASTGADAVPYFRIFNPHLQAKRFDPDGSYIRRWIPELSDEEVKLATSGKTPQFNNPSYPAPIVDHAQAREKALKFFKRDD</sequence>
<dbReference type="InterPro" id="IPR036155">
    <property type="entry name" value="Crypto/Photolyase_N_sf"/>
</dbReference>
<keyword evidence="12" id="KW-1185">Reference proteome</keyword>
<evidence type="ECO:0000313" key="11">
    <source>
        <dbReference type="EMBL" id="MFD2095764.1"/>
    </source>
</evidence>
<name>A0ABW4XP14_9GAMM</name>
<comment type="cofactor">
    <cofactor evidence="1">
        <name>(6R)-5,10-methylene-5,6,7,8-tetrahydrofolate</name>
        <dbReference type="ChEBI" id="CHEBI:15636"/>
    </cofactor>
</comment>
<feature type="domain" description="Photolyase/cryptochrome alpha/beta" evidence="10">
    <location>
        <begin position="1"/>
        <end position="135"/>
    </location>
</feature>
<dbReference type="InterPro" id="IPR018394">
    <property type="entry name" value="DNA_photolyase_1_CS_C"/>
</dbReference>
<feature type="compositionally biased region" description="Polar residues" evidence="9">
    <location>
        <begin position="177"/>
        <end position="199"/>
    </location>
</feature>
<dbReference type="InterPro" id="IPR002081">
    <property type="entry name" value="Cryptochrome/DNA_photolyase_1"/>
</dbReference>
<comment type="similarity">
    <text evidence="7">Belongs to the DNA photolyase family.</text>
</comment>
<dbReference type="Gene3D" id="1.10.579.10">
    <property type="entry name" value="DNA Cyclobutane Dipyrimidine Photolyase, subunit A, domain 3"/>
    <property type="match status" value="1"/>
</dbReference>
<keyword evidence="6 7" id="KW-0157">Chromophore</keyword>
<feature type="region of interest" description="Disordered" evidence="9">
    <location>
        <begin position="176"/>
        <end position="201"/>
    </location>
</feature>
<evidence type="ECO:0000256" key="2">
    <source>
        <dbReference type="ARBA" id="ARBA00001974"/>
    </source>
</evidence>
<proteinExistence type="inferred from homology"/>
<evidence type="ECO:0000256" key="6">
    <source>
        <dbReference type="ARBA" id="ARBA00022991"/>
    </source>
</evidence>
<dbReference type="SUPFAM" id="SSF52425">
    <property type="entry name" value="Cryptochrome/photolyase, N-terminal domain"/>
    <property type="match status" value="1"/>
</dbReference>
<evidence type="ECO:0000256" key="7">
    <source>
        <dbReference type="RuleBase" id="RU004182"/>
    </source>
</evidence>
<dbReference type="InterPro" id="IPR005101">
    <property type="entry name" value="Cryptochr/Photolyase_FAD-bd"/>
</dbReference>
<accession>A0ABW4XP14</accession>
<dbReference type="InterPro" id="IPR006050">
    <property type="entry name" value="DNA_photolyase_N"/>
</dbReference>
<evidence type="ECO:0000256" key="1">
    <source>
        <dbReference type="ARBA" id="ARBA00001932"/>
    </source>
</evidence>
<dbReference type="PANTHER" id="PTHR11455:SF9">
    <property type="entry name" value="CRYPTOCHROME CIRCADIAN CLOCK 5 ISOFORM X1"/>
    <property type="match status" value="1"/>
</dbReference>
<dbReference type="Pfam" id="PF03441">
    <property type="entry name" value="FAD_binding_7"/>
    <property type="match status" value="1"/>
</dbReference>